<sequence length="412" mass="45875">MNANPLQISLFAEVAGAYAAAPCGVLDNESLYATVAERIGTTLEAMDMRTPIGRAGVPRSTAKRKIRWYQQTLKQLGVIEHAGERGVWRLSENAGKDLHRAATGIKLVAFSTELGIAIWGNHQDVFRQINEPIALCISSPPYPLRKARAYGGPDERQYVDFICEALAPIVRNLVPGGSVVLNLSGDVFEPKKPSRSLYLERLVLALNDRLGLALMDRIPWVNYSKPPSPTYWACVNRVQLTTAYEPLYWFTNDPDRVRSDNRRVLEAHTAQHQRLMASGGDGRNAVYGDGAYRIRPDSFGRVTAGRIPRNVIERGHVCSDTAAYRRHAKAMGLPTHGAMQPTTIPDFFIRLLTQPDDLVVDPFGGTVKTGLAAERLGRRWLVTEWMLEYLRGASEMFCEFAGFSMHECMMAI</sequence>
<comment type="caution">
    <text evidence="5">The sequence shown here is derived from an EMBL/GenBank/DDBJ whole genome shotgun (WGS) entry which is preliminary data.</text>
</comment>
<dbReference type="InterPro" id="IPR029063">
    <property type="entry name" value="SAM-dependent_MTases_sf"/>
</dbReference>
<organism evidence="5 6">
    <name type="scientific">Acidithiobacillus ferrooxidans</name>
    <name type="common">Thiobacillus ferrooxidans</name>
    <dbReference type="NCBI Taxonomy" id="920"/>
    <lineage>
        <taxon>Bacteria</taxon>
        <taxon>Pseudomonadati</taxon>
        <taxon>Pseudomonadota</taxon>
        <taxon>Acidithiobacillia</taxon>
        <taxon>Acidithiobacillales</taxon>
        <taxon>Acidithiobacillaceae</taxon>
        <taxon>Acidithiobacillus</taxon>
    </lineage>
</organism>
<protein>
    <recommendedName>
        <fullName evidence="3">Methyltransferase</fullName>
        <ecNumber evidence="3">2.1.1.-</ecNumber>
    </recommendedName>
</protein>
<dbReference type="OrthoDB" id="9816288at2"/>
<dbReference type="AlphaFoldDB" id="A0A179BMT9"/>
<dbReference type="RefSeq" id="WP_064218063.1">
    <property type="nucleotide sequence ID" value="NZ_LVXZ01000018.1"/>
</dbReference>
<keyword evidence="1 5" id="KW-0489">Methyltransferase</keyword>
<evidence type="ECO:0000313" key="5">
    <source>
        <dbReference type="EMBL" id="OAP93046.1"/>
    </source>
</evidence>
<evidence type="ECO:0000313" key="6">
    <source>
        <dbReference type="Proteomes" id="UP000078302"/>
    </source>
</evidence>
<dbReference type="EMBL" id="LVXZ01000018">
    <property type="protein sequence ID" value="OAP93046.1"/>
    <property type="molecule type" value="Genomic_DNA"/>
</dbReference>
<dbReference type="SUPFAM" id="SSF53335">
    <property type="entry name" value="S-adenosyl-L-methionine-dependent methyltransferases"/>
    <property type="match status" value="1"/>
</dbReference>
<evidence type="ECO:0000256" key="3">
    <source>
        <dbReference type="RuleBase" id="RU362026"/>
    </source>
</evidence>
<dbReference type="GO" id="GO:0008170">
    <property type="term" value="F:N-methyltransferase activity"/>
    <property type="evidence" value="ECO:0007669"/>
    <property type="project" value="InterPro"/>
</dbReference>
<feature type="domain" description="DNA methylase N-4/N-6" evidence="4">
    <location>
        <begin position="133"/>
        <end position="393"/>
    </location>
</feature>
<dbReference type="PRINTS" id="PR00508">
    <property type="entry name" value="S21N4MTFRASE"/>
</dbReference>
<keyword evidence="2 5" id="KW-0808">Transferase</keyword>
<dbReference type="Gene3D" id="3.40.50.150">
    <property type="entry name" value="Vaccinia Virus protein VP39"/>
    <property type="match status" value="1"/>
</dbReference>
<comment type="similarity">
    <text evidence="3">Belongs to the N(4)/N(6)-methyltransferase family.</text>
</comment>
<dbReference type="EC" id="2.1.1.-" evidence="3"/>
<keyword evidence="6" id="KW-1185">Reference proteome</keyword>
<gene>
    <name evidence="5" type="ORF">A4H96_02140</name>
</gene>
<dbReference type="InterPro" id="IPR002941">
    <property type="entry name" value="DNA_methylase_N4/N6"/>
</dbReference>
<dbReference type="GO" id="GO:0003677">
    <property type="term" value="F:DNA binding"/>
    <property type="evidence" value="ECO:0007669"/>
    <property type="project" value="InterPro"/>
</dbReference>
<dbReference type="Pfam" id="PF01555">
    <property type="entry name" value="N6_N4_Mtase"/>
    <property type="match status" value="1"/>
</dbReference>
<accession>A0A179BMT9</accession>
<proteinExistence type="inferred from homology"/>
<evidence type="ECO:0000256" key="1">
    <source>
        <dbReference type="ARBA" id="ARBA00022603"/>
    </source>
</evidence>
<evidence type="ECO:0000256" key="2">
    <source>
        <dbReference type="ARBA" id="ARBA00022679"/>
    </source>
</evidence>
<name>A0A179BMT9_ACIFR</name>
<reference evidence="5 6" key="1">
    <citation type="submission" date="2016-04" db="EMBL/GenBank/DDBJ databases">
        <title>Acidithiobacillus ferrooxidans genome sequencing and assembly.</title>
        <authorList>
            <person name="Zhou Z."/>
        </authorList>
    </citation>
    <scope>NUCLEOTIDE SEQUENCE [LARGE SCALE GENOMIC DNA]</scope>
    <source>
        <strain evidence="5 6">BY0502</strain>
    </source>
</reference>
<dbReference type="GO" id="GO:0032259">
    <property type="term" value="P:methylation"/>
    <property type="evidence" value="ECO:0007669"/>
    <property type="project" value="UniProtKB-KW"/>
</dbReference>
<evidence type="ECO:0000259" key="4">
    <source>
        <dbReference type="Pfam" id="PF01555"/>
    </source>
</evidence>
<dbReference type="Proteomes" id="UP000078302">
    <property type="component" value="Unassembled WGS sequence"/>
</dbReference>
<dbReference type="InterPro" id="IPR001091">
    <property type="entry name" value="RM_Methyltransferase"/>
</dbReference>